<dbReference type="SUPFAM" id="SSF52218">
    <property type="entry name" value="Flavoproteins"/>
    <property type="match status" value="1"/>
</dbReference>
<evidence type="ECO:0000256" key="6">
    <source>
        <dbReference type="ARBA" id="ARBA00022982"/>
    </source>
</evidence>
<evidence type="ECO:0000256" key="4">
    <source>
        <dbReference type="ARBA" id="ARBA00022630"/>
    </source>
</evidence>
<dbReference type="AlphaFoldDB" id="A0AA49GJ36"/>
<organism evidence="9">
    <name type="scientific">Roseihalotalea indica</name>
    <dbReference type="NCBI Taxonomy" id="2867963"/>
    <lineage>
        <taxon>Bacteria</taxon>
        <taxon>Pseudomonadati</taxon>
        <taxon>Bacteroidota</taxon>
        <taxon>Cytophagia</taxon>
        <taxon>Cytophagales</taxon>
        <taxon>Catalimonadaceae</taxon>
        <taxon>Roseihalotalea</taxon>
    </lineage>
</organism>
<keyword evidence="6 7" id="KW-0249">Electron transport</keyword>
<dbReference type="InterPro" id="IPR050619">
    <property type="entry name" value="Flavodoxin"/>
</dbReference>
<dbReference type="GO" id="GO:0010181">
    <property type="term" value="F:FMN binding"/>
    <property type="evidence" value="ECO:0007669"/>
    <property type="project" value="UniProtKB-UniRule"/>
</dbReference>
<dbReference type="InterPro" id="IPR008254">
    <property type="entry name" value="Flavodoxin/NO_synth"/>
</dbReference>
<dbReference type="EMBL" id="CP120682">
    <property type="protein sequence ID" value="WKN34948.1"/>
    <property type="molecule type" value="Genomic_DNA"/>
</dbReference>
<keyword evidence="5 7" id="KW-0288">FMN</keyword>
<evidence type="ECO:0000256" key="5">
    <source>
        <dbReference type="ARBA" id="ARBA00022643"/>
    </source>
</evidence>
<dbReference type="PROSITE" id="PS00201">
    <property type="entry name" value="FLAVODOXIN"/>
    <property type="match status" value="1"/>
</dbReference>
<comment type="function">
    <text evidence="7">Low-potential electron donor to a number of redox enzymes.</text>
</comment>
<dbReference type="GO" id="GO:0009055">
    <property type="term" value="F:electron transfer activity"/>
    <property type="evidence" value="ECO:0007669"/>
    <property type="project" value="UniProtKB-UniRule"/>
</dbReference>
<comment type="cofactor">
    <cofactor evidence="1 7">
        <name>FMN</name>
        <dbReference type="ChEBI" id="CHEBI:58210"/>
    </cofactor>
</comment>
<reference evidence="9" key="1">
    <citation type="journal article" date="2023" name="Comput. Struct. Biotechnol. J.">
        <title>Discovery of a novel marine Bacteroidetes with a rich repertoire of carbohydrate-active enzymes.</title>
        <authorList>
            <person name="Chen B."/>
            <person name="Liu G."/>
            <person name="Chen Q."/>
            <person name="Wang H."/>
            <person name="Liu L."/>
            <person name="Tang K."/>
        </authorList>
    </citation>
    <scope>NUCLEOTIDE SEQUENCE</scope>
    <source>
        <strain evidence="9">TK19036</strain>
    </source>
</reference>
<evidence type="ECO:0000256" key="7">
    <source>
        <dbReference type="PIRNR" id="PIRNR038996"/>
    </source>
</evidence>
<dbReference type="NCBIfam" id="TIGR01752">
    <property type="entry name" value="flav_long"/>
    <property type="match status" value="1"/>
</dbReference>
<dbReference type="InterPro" id="IPR010086">
    <property type="entry name" value="Flavodoxin_lc"/>
</dbReference>
<sequence>MVNEKIGLFYGSDTGYTEEVAQQIEKALGVELITTYDIHRAKPQDFEPYQRIIIGLSTWHDGQLQSDWDDFYDAFKTIDFTGKTVAFFGLGDQMGYGDFFIDGVGILGEVVYENGGEIVGVWPTEGYNYEASKAEFEEGWFLGLAIDEDNQPELTMERVNRWVEQLQEEFGLAAHP</sequence>
<gene>
    <name evidence="9" type="ORF">K4G66_21465</name>
</gene>
<dbReference type="PROSITE" id="PS50902">
    <property type="entry name" value="FLAVODOXIN_LIKE"/>
    <property type="match status" value="1"/>
</dbReference>
<proteinExistence type="inferred from homology"/>
<dbReference type="PANTHER" id="PTHR42809">
    <property type="entry name" value="FLAVODOXIN 2"/>
    <property type="match status" value="1"/>
</dbReference>
<protein>
    <recommendedName>
        <fullName evidence="7">Flavodoxin</fullName>
    </recommendedName>
</protein>
<evidence type="ECO:0000256" key="1">
    <source>
        <dbReference type="ARBA" id="ARBA00001917"/>
    </source>
</evidence>
<reference evidence="9" key="2">
    <citation type="journal article" date="2024" name="Antonie Van Leeuwenhoek">
        <title>Roseihalotalea indica gen. nov., sp. nov., a halophilic Bacteroidetes from mesopelagic Southwest Indian Ocean with higher carbohydrate metabolic potential.</title>
        <authorList>
            <person name="Chen B."/>
            <person name="Zhang M."/>
            <person name="Lin D."/>
            <person name="Ye J."/>
            <person name="Tang K."/>
        </authorList>
    </citation>
    <scope>NUCLEOTIDE SEQUENCE</scope>
    <source>
        <strain evidence="9">TK19036</strain>
    </source>
</reference>
<accession>A0AA49GJ36</accession>
<feature type="domain" description="Flavodoxin-like" evidence="8">
    <location>
        <begin position="6"/>
        <end position="167"/>
    </location>
</feature>
<dbReference type="PANTHER" id="PTHR42809:SF1">
    <property type="entry name" value="FLAVODOXIN 1"/>
    <property type="match status" value="1"/>
</dbReference>
<evidence type="ECO:0000256" key="3">
    <source>
        <dbReference type="ARBA" id="ARBA00022448"/>
    </source>
</evidence>
<dbReference type="Gene3D" id="3.40.50.360">
    <property type="match status" value="1"/>
</dbReference>
<dbReference type="NCBIfam" id="NF006739">
    <property type="entry name" value="PRK09267.1-5"/>
    <property type="match status" value="1"/>
</dbReference>
<dbReference type="PIRSF" id="PIRSF038996">
    <property type="entry name" value="FldA"/>
    <property type="match status" value="1"/>
</dbReference>
<evidence type="ECO:0000256" key="2">
    <source>
        <dbReference type="ARBA" id="ARBA00005267"/>
    </source>
</evidence>
<comment type="similarity">
    <text evidence="2 7">Belongs to the flavodoxin family.</text>
</comment>
<dbReference type="Pfam" id="PF00258">
    <property type="entry name" value="Flavodoxin_1"/>
    <property type="match status" value="1"/>
</dbReference>
<keyword evidence="4 7" id="KW-0285">Flavoprotein</keyword>
<dbReference type="InterPro" id="IPR029039">
    <property type="entry name" value="Flavoprotein-like_sf"/>
</dbReference>
<keyword evidence="3 7" id="KW-0813">Transport</keyword>
<name>A0AA49GJ36_9BACT</name>
<evidence type="ECO:0000259" key="8">
    <source>
        <dbReference type="PROSITE" id="PS50902"/>
    </source>
</evidence>
<evidence type="ECO:0000313" key="9">
    <source>
        <dbReference type="EMBL" id="WKN34948.1"/>
    </source>
</evidence>
<dbReference type="InterPro" id="IPR001226">
    <property type="entry name" value="Flavodoxin_CS"/>
</dbReference>